<evidence type="ECO:0000313" key="1">
    <source>
        <dbReference type="EMBL" id="GIG80339.1"/>
    </source>
</evidence>
<proteinExistence type="predicted"/>
<dbReference type="EMBL" id="BONV01000014">
    <property type="protein sequence ID" value="GIG80339.1"/>
    <property type="molecule type" value="Genomic_DNA"/>
</dbReference>
<name>A0A8J3LYQ2_9ACTN</name>
<dbReference type="AlphaFoldDB" id="A0A8J3LYQ2"/>
<evidence type="ECO:0000313" key="2">
    <source>
        <dbReference type="Proteomes" id="UP000630097"/>
    </source>
</evidence>
<protein>
    <submittedName>
        <fullName evidence="1">Uncharacterized protein</fullName>
    </submittedName>
</protein>
<keyword evidence="2" id="KW-1185">Reference proteome</keyword>
<organism evidence="1 2">
    <name type="scientific">Planotetraspora kaengkrachanensis</name>
    <dbReference type="NCBI Taxonomy" id="575193"/>
    <lineage>
        <taxon>Bacteria</taxon>
        <taxon>Bacillati</taxon>
        <taxon>Actinomycetota</taxon>
        <taxon>Actinomycetes</taxon>
        <taxon>Streptosporangiales</taxon>
        <taxon>Streptosporangiaceae</taxon>
        <taxon>Planotetraspora</taxon>
    </lineage>
</organism>
<reference evidence="1 2" key="1">
    <citation type="submission" date="2021-01" db="EMBL/GenBank/DDBJ databases">
        <title>Whole genome shotgun sequence of Planotetraspora kaengkrachanensis NBRC 104272.</title>
        <authorList>
            <person name="Komaki H."/>
            <person name="Tamura T."/>
        </authorList>
    </citation>
    <scope>NUCLEOTIDE SEQUENCE [LARGE SCALE GENOMIC DNA]</scope>
    <source>
        <strain evidence="1 2">NBRC 104272</strain>
    </source>
</reference>
<dbReference type="Proteomes" id="UP000630097">
    <property type="component" value="Unassembled WGS sequence"/>
</dbReference>
<accession>A0A8J3LYQ2</accession>
<comment type="caution">
    <text evidence="1">The sequence shown here is derived from an EMBL/GenBank/DDBJ whole genome shotgun (WGS) entry which is preliminary data.</text>
</comment>
<sequence>MTGEGATKQRFLILHDYGMGGITVLEFDAAVLKQPGMYFGAGLDDPRLPALLLSAAARHALHPATRVAEDHSLISEIVVFGDLCFNVTINQQHTWSDSPPLGYFDSLLGPEWWLLAAIATLCLTTTVEMWSDGRGFSQELAGLRPLNTVQGFDPQPGSGTRVTFTIDGHNLPSSAAFPADLGSIDAHGPDCTATDGPGYVVIRDHRSDDQSSTRLAQVSSVRPRAAILTAPPTSERPAAIRALNP</sequence>
<gene>
    <name evidence="1" type="ORF">Pka01_34660</name>
</gene>